<dbReference type="EMBL" id="JARPMG010000013">
    <property type="protein sequence ID" value="KAJ8096695.1"/>
    <property type="molecule type" value="Genomic_DNA"/>
</dbReference>
<keyword evidence="1" id="KW-1133">Transmembrane helix</keyword>
<feature type="transmembrane region" description="Helical" evidence="1">
    <location>
        <begin position="27"/>
        <end position="50"/>
    </location>
</feature>
<accession>A0AAD7QK55</accession>
<evidence type="ECO:0000313" key="3">
    <source>
        <dbReference type="Proteomes" id="UP001217417"/>
    </source>
</evidence>
<reference evidence="2" key="1">
    <citation type="submission" date="2023-03" db="EMBL/GenBank/DDBJ databases">
        <title>Near-Complete genome sequence of Lipomyces tetrasporous NRRL Y-64009, an oleaginous yeast capable of growing on lignocellulosic hydrolysates.</title>
        <authorList>
            <consortium name="Lawrence Berkeley National Laboratory"/>
            <person name="Jagtap S.S."/>
            <person name="Liu J.-J."/>
            <person name="Walukiewicz H.E."/>
            <person name="Pangilinan J."/>
            <person name="Lipzen A."/>
            <person name="Ahrendt S."/>
            <person name="Koriabine M."/>
            <person name="Cobaugh K."/>
            <person name="Salamov A."/>
            <person name="Yoshinaga Y."/>
            <person name="Ng V."/>
            <person name="Daum C."/>
            <person name="Grigoriev I.V."/>
            <person name="Slininger P.J."/>
            <person name="Dien B.S."/>
            <person name="Jin Y.-S."/>
            <person name="Rao C.V."/>
        </authorList>
    </citation>
    <scope>NUCLEOTIDE SEQUENCE</scope>
    <source>
        <strain evidence="2">NRRL Y-64009</strain>
    </source>
</reference>
<sequence>MLFTNFAVSFGPSIMQASDVDAGTQAVIRFFGLGLFLISKIIEVMIVTGLISDSPSLSGRTVTTTILLAAHVGLFGPMFFSDVSLFTRFTFMVWALSLGLGFGIWLAFALGKPESRNKMQRLLWALLRNGAVRPDPS</sequence>
<protein>
    <submittedName>
        <fullName evidence="2">Uncharacterized protein</fullName>
    </submittedName>
</protein>
<dbReference type="GeneID" id="80884001"/>
<feature type="transmembrane region" description="Helical" evidence="1">
    <location>
        <begin position="62"/>
        <end position="80"/>
    </location>
</feature>
<comment type="caution">
    <text evidence="2">The sequence shown here is derived from an EMBL/GenBank/DDBJ whole genome shotgun (WGS) entry which is preliminary data.</text>
</comment>
<dbReference type="RefSeq" id="XP_056040145.1">
    <property type="nucleotide sequence ID" value="XM_056188835.1"/>
</dbReference>
<gene>
    <name evidence="2" type="ORF">POJ06DRAFT_263160</name>
</gene>
<organism evidence="2 3">
    <name type="scientific">Lipomyces tetrasporus</name>
    <dbReference type="NCBI Taxonomy" id="54092"/>
    <lineage>
        <taxon>Eukaryota</taxon>
        <taxon>Fungi</taxon>
        <taxon>Dikarya</taxon>
        <taxon>Ascomycota</taxon>
        <taxon>Saccharomycotina</taxon>
        <taxon>Lipomycetes</taxon>
        <taxon>Lipomycetales</taxon>
        <taxon>Lipomycetaceae</taxon>
        <taxon>Lipomyces</taxon>
    </lineage>
</organism>
<keyword evidence="1" id="KW-0812">Transmembrane</keyword>
<proteinExistence type="predicted"/>
<feature type="transmembrane region" description="Helical" evidence="1">
    <location>
        <begin position="92"/>
        <end position="111"/>
    </location>
</feature>
<evidence type="ECO:0000313" key="2">
    <source>
        <dbReference type="EMBL" id="KAJ8096695.1"/>
    </source>
</evidence>
<dbReference type="AlphaFoldDB" id="A0AAD7QK55"/>
<keyword evidence="1" id="KW-0472">Membrane</keyword>
<name>A0AAD7QK55_9ASCO</name>
<evidence type="ECO:0000256" key="1">
    <source>
        <dbReference type="SAM" id="Phobius"/>
    </source>
</evidence>
<dbReference type="Proteomes" id="UP001217417">
    <property type="component" value="Unassembled WGS sequence"/>
</dbReference>
<keyword evidence="3" id="KW-1185">Reference proteome</keyword>